<proteinExistence type="predicted"/>
<protein>
    <recommendedName>
        <fullName evidence="3">DUF4224 domain-containing protein</fullName>
    </recommendedName>
</protein>
<keyword evidence="2" id="KW-1185">Reference proteome</keyword>
<accession>A0ABR6DM77</accession>
<dbReference type="Proteomes" id="UP000555003">
    <property type="component" value="Unassembled WGS sequence"/>
</dbReference>
<evidence type="ECO:0000313" key="2">
    <source>
        <dbReference type="Proteomes" id="UP000555003"/>
    </source>
</evidence>
<dbReference type="RefSeq" id="WP_182492582.1">
    <property type="nucleotide sequence ID" value="NZ_JACJIS010000001.1"/>
</dbReference>
<reference evidence="1 2" key="1">
    <citation type="submission" date="2020-08" db="EMBL/GenBank/DDBJ databases">
        <title>Genomic Encyclopedia of Type Strains, Phase IV (KMG-IV): sequencing the most valuable type-strain genomes for metagenomic binning, comparative biology and taxonomic classification.</title>
        <authorList>
            <person name="Goeker M."/>
        </authorList>
    </citation>
    <scope>NUCLEOTIDE SEQUENCE [LARGE SCALE GENOMIC DNA]</scope>
    <source>
        <strain evidence="1 2">DSM 100397</strain>
    </source>
</reference>
<comment type="caution">
    <text evidence="1">The sequence shown here is derived from an EMBL/GenBank/DDBJ whole genome shotgun (WGS) entry which is preliminary data.</text>
</comment>
<organism evidence="1 2">
    <name type="scientific">Flavobacterium gossypii</name>
    <dbReference type="NCBI Taxonomy" id="1646119"/>
    <lineage>
        <taxon>Bacteria</taxon>
        <taxon>Pseudomonadati</taxon>
        <taxon>Bacteroidota</taxon>
        <taxon>Flavobacteriia</taxon>
        <taxon>Flavobacteriales</taxon>
        <taxon>Flavobacteriaceae</taxon>
        <taxon>Flavobacterium</taxon>
    </lineage>
</organism>
<dbReference type="EMBL" id="JACJIS010000001">
    <property type="protein sequence ID" value="MBA9072574.1"/>
    <property type="molecule type" value="Genomic_DNA"/>
</dbReference>
<name>A0ABR6DM77_9FLAO</name>
<evidence type="ECO:0008006" key="3">
    <source>
        <dbReference type="Google" id="ProtNLM"/>
    </source>
</evidence>
<gene>
    <name evidence="1" type="ORF">GGR22_000700</name>
</gene>
<evidence type="ECO:0000313" key="1">
    <source>
        <dbReference type="EMBL" id="MBA9072574.1"/>
    </source>
</evidence>
<sequence>MENNSTTNDDSLKLLTINEVAPLIRRKGWQATKNWLKSKGITPVMITNRPCVYKINVDMALYYPLVKGIYKSNPNNWESLCRGILKNEALFQLLKNQLESETHILPKTKVIPRDESDNELLKRFR</sequence>